<dbReference type="EMBL" id="QYUK01000011">
    <property type="protein sequence ID" value="RJF88746.1"/>
    <property type="molecule type" value="Genomic_DNA"/>
</dbReference>
<reference evidence="2 3" key="1">
    <citation type="submission" date="2018-09" db="EMBL/GenBank/DDBJ databases">
        <authorList>
            <person name="Zhu H."/>
        </authorList>
    </citation>
    <scope>NUCLEOTIDE SEQUENCE [LARGE SCALE GENOMIC DNA]</scope>
    <source>
        <strain evidence="2 3">K1W22B-8</strain>
    </source>
</reference>
<dbReference type="InterPro" id="IPR031571">
    <property type="entry name" value="RcpC_dom"/>
</dbReference>
<evidence type="ECO:0000313" key="3">
    <source>
        <dbReference type="Proteomes" id="UP000284605"/>
    </source>
</evidence>
<dbReference type="InterPro" id="IPR017592">
    <property type="entry name" value="Pilus_assmbl_Flp-typ_CpaB"/>
</dbReference>
<dbReference type="SMART" id="SM00858">
    <property type="entry name" value="SAF"/>
    <property type="match status" value="1"/>
</dbReference>
<dbReference type="AlphaFoldDB" id="A0A418WFF3"/>
<organism evidence="2 3">
    <name type="scientific">Oleomonas cavernae</name>
    <dbReference type="NCBI Taxonomy" id="2320859"/>
    <lineage>
        <taxon>Bacteria</taxon>
        <taxon>Pseudomonadati</taxon>
        <taxon>Pseudomonadota</taxon>
        <taxon>Alphaproteobacteria</taxon>
        <taxon>Acetobacterales</taxon>
        <taxon>Acetobacteraceae</taxon>
        <taxon>Oleomonas</taxon>
    </lineage>
</organism>
<dbReference type="Pfam" id="PF08666">
    <property type="entry name" value="SAF"/>
    <property type="match status" value="1"/>
</dbReference>
<feature type="domain" description="SAF" evidence="1">
    <location>
        <begin position="49"/>
        <end position="110"/>
    </location>
</feature>
<dbReference type="CDD" id="cd11614">
    <property type="entry name" value="SAF_CpaB_FlgA_like"/>
    <property type="match status" value="1"/>
</dbReference>
<dbReference type="Proteomes" id="UP000284605">
    <property type="component" value="Unassembled WGS sequence"/>
</dbReference>
<keyword evidence="3" id="KW-1185">Reference proteome</keyword>
<evidence type="ECO:0000259" key="1">
    <source>
        <dbReference type="SMART" id="SM00858"/>
    </source>
</evidence>
<protein>
    <submittedName>
        <fullName evidence="2">Flp pilus assembly protein CpaB</fullName>
    </submittedName>
</protein>
<proteinExistence type="predicted"/>
<name>A0A418WFF3_9PROT</name>
<sequence>MGRSKFRLILGLVLVAVAVAFIVLGLSSLRQRPAPGQAPTTAAPRQDLVTIVVAAREITRGEKIDPTKIGTMKVLGPAPAGSLGDPRSAVDAIALVTIPQGQFVLQSTILAPGEDAKPGLSVLIPEGQRAVALRVNDEVAVGNFLRADDLVDIQLVLANTALGPAEEGAGPERRESSVILQAIRVLSVGEALTAEEGDKAIRMQNITVAVTSEQALLLAVAKQSGAFYLALRNPTDTKEEPIQPVRLEDLVGAARHREPASTSGSSLPAPTVMAPRQVEVILGATAGKQAVP</sequence>
<accession>A0A418WFF3</accession>
<dbReference type="Pfam" id="PF16976">
    <property type="entry name" value="RcpC"/>
    <property type="match status" value="1"/>
</dbReference>
<comment type="caution">
    <text evidence="2">The sequence shown here is derived from an EMBL/GenBank/DDBJ whole genome shotgun (WGS) entry which is preliminary data.</text>
</comment>
<gene>
    <name evidence="2" type="primary">cpaB</name>
    <name evidence="2" type="ORF">D3874_18580</name>
</gene>
<evidence type="ECO:0000313" key="2">
    <source>
        <dbReference type="EMBL" id="RJF88746.1"/>
    </source>
</evidence>
<dbReference type="NCBIfam" id="TIGR03177">
    <property type="entry name" value="pilus_cpaB"/>
    <property type="match status" value="1"/>
</dbReference>
<dbReference type="InterPro" id="IPR013974">
    <property type="entry name" value="SAF"/>
</dbReference>